<reference evidence="4 5" key="1">
    <citation type="submission" date="2024-04" db="EMBL/GenBank/DDBJ databases">
        <title>Isolation of an actinomycete strain from pig manure.</title>
        <authorList>
            <person name="Gong T."/>
            <person name="Yu Z."/>
            <person name="An M."/>
            <person name="Wei C."/>
            <person name="Yang W."/>
            <person name="Liu L."/>
        </authorList>
    </citation>
    <scope>NUCLEOTIDE SEQUENCE [LARGE SCALE GENOMIC DNA]</scope>
    <source>
        <strain evidence="4 5">ZF39</strain>
    </source>
</reference>
<evidence type="ECO:0000256" key="1">
    <source>
        <dbReference type="ARBA" id="ARBA00023125"/>
    </source>
</evidence>
<dbReference type="PANTHER" id="PTHR30055">
    <property type="entry name" value="HTH-TYPE TRANSCRIPTIONAL REGULATOR RUTR"/>
    <property type="match status" value="1"/>
</dbReference>
<dbReference type="Gene3D" id="1.10.357.10">
    <property type="entry name" value="Tetracycline Repressor, domain 2"/>
    <property type="match status" value="1"/>
</dbReference>
<dbReference type="Pfam" id="PF17937">
    <property type="entry name" value="TetR_C_28"/>
    <property type="match status" value="1"/>
</dbReference>
<dbReference type="InterPro" id="IPR050109">
    <property type="entry name" value="HTH-type_TetR-like_transc_reg"/>
</dbReference>
<keyword evidence="1 2" id="KW-0238">DNA-binding</keyword>
<dbReference type="Pfam" id="PF00440">
    <property type="entry name" value="TetR_N"/>
    <property type="match status" value="1"/>
</dbReference>
<evidence type="ECO:0000313" key="5">
    <source>
        <dbReference type="Proteomes" id="UP001442841"/>
    </source>
</evidence>
<evidence type="ECO:0000256" key="2">
    <source>
        <dbReference type="PROSITE-ProRule" id="PRU00335"/>
    </source>
</evidence>
<protein>
    <submittedName>
        <fullName evidence="4">TetR/AcrR family transcriptional regulator</fullName>
    </submittedName>
</protein>
<keyword evidence="5" id="KW-1185">Reference proteome</keyword>
<dbReference type="PROSITE" id="PS50977">
    <property type="entry name" value="HTH_TETR_2"/>
    <property type="match status" value="1"/>
</dbReference>
<dbReference type="SUPFAM" id="SSF46689">
    <property type="entry name" value="Homeodomain-like"/>
    <property type="match status" value="1"/>
</dbReference>
<sequence length="189" mass="20456">MVRPSKKSAIVEAAMRVAEEQGLSAVTIDAVAEQAGITKGGLLYHFPSRTALLSGVYEQLAADWEKEMVSAAGKPASEATRAERLAAYVRVARSMTRAELVFMADGAAHRDLFAPCAEVAARWTTPLPQPGVDDRYPREELRMLTARMAADGLWSYEALTGEPIPQALRVQLLEHIAASLDTTSTDSAR</sequence>
<dbReference type="EMBL" id="CP154795">
    <property type="protein sequence ID" value="XAN08594.1"/>
    <property type="molecule type" value="Genomic_DNA"/>
</dbReference>
<feature type="DNA-binding region" description="H-T-H motif" evidence="2">
    <location>
        <begin position="27"/>
        <end position="46"/>
    </location>
</feature>
<dbReference type="RefSeq" id="WP_259804121.1">
    <property type="nucleotide sequence ID" value="NZ_CP154795.1"/>
</dbReference>
<feature type="domain" description="HTH tetR-type" evidence="3">
    <location>
        <begin position="4"/>
        <end position="64"/>
    </location>
</feature>
<name>A0ABZ3FR88_9ACTN</name>
<evidence type="ECO:0000259" key="3">
    <source>
        <dbReference type="PROSITE" id="PS50977"/>
    </source>
</evidence>
<dbReference type="InterPro" id="IPR041479">
    <property type="entry name" value="TetR_CgmR_C"/>
</dbReference>
<dbReference type="PANTHER" id="PTHR30055:SF148">
    <property type="entry name" value="TETR-FAMILY TRANSCRIPTIONAL REGULATOR"/>
    <property type="match status" value="1"/>
</dbReference>
<proteinExistence type="predicted"/>
<dbReference type="InterPro" id="IPR036271">
    <property type="entry name" value="Tet_transcr_reg_TetR-rel_C_sf"/>
</dbReference>
<dbReference type="SUPFAM" id="SSF48498">
    <property type="entry name" value="Tetracyclin repressor-like, C-terminal domain"/>
    <property type="match status" value="1"/>
</dbReference>
<dbReference type="Proteomes" id="UP001442841">
    <property type="component" value="Chromosome"/>
</dbReference>
<dbReference type="InterPro" id="IPR009057">
    <property type="entry name" value="Homeodomain-like_sf"/>
</dbReference>
<accession>A0ABZ3FR88</accession>
<dbReference type="PRINTS" id="PR00455">
    <property type="entry name" value="HTHTETR"/>
</dbReference>
<evidence type="ECO:0000313" key="4">
    <source>
        <dbReference type="EMBL" id="XAN08594.1"/>
    </source>
</evidence>
<organism evidence="4 5">
    <name type="scientific">Ammonicoccus fulvus</name>
    <dbReference type="NCBI Taxonomy" id="3138240"/>
    <lineage>
        <taxon>Bacteria</taxon>
        <taxon>Bacillati</taxon>
        <taxon>Actinomycetota</taxon>
        <taxon>Actinomycetes</taxon>
        <taxon>Propionibacteriales</taxon>
        <taxon>Propionibacteriaceae</taxon>
        <taxon>Ammonicoccus</taxon>
    </lineage>
</organism>
<dbReference type="InterPro" id="IPR001647">
    <property type="entry name" value="HTH_TetR"/>
</dbReference>
<gene>
    <name evidence="4" type="ORF">AADG42_15205</name>
</gene>